<name>A0A218Z503_9HELO</name>
<dbReference type="InParanoid" id="A0A218Z503"/>
<proteinExistence type="predicted"/>
<dbReference type="Proteomes" id="UP000242519">
    <property type="component" value="Unassembled WGS sequence"/>
</dbReference>
<evidence type="ECO:0000313" key="1">
    <source>
        <dbReference type="EMBL" id="OWP03127.1"/>
    </source>
</evidence>
<gene>
    <name evidence="1" type="ORF">B2J93_6766</name>
</gene>
<dbReference type="AlphaFoldDB" id="A0A218Z503"/>
<organism evidence="1 2">
    <name type="scientific">Diplocarpon coronariae</name>
    <dbReference type="NCBI Taxonomy" id="2795749"/>
    <lineage>
        <taxon>Eukaryota</taxon>
        <taxon>Fungi</taxon>
        <taxon>Dikarya</taxon>
        <taxon>Ascomycota</taxon>
        <taxon>Pezizomycotina</taxon>
        <taxon>Leotiomycetes</taxon>
        <taxon>Helotiales</taxon>
        <taxon>Drepanopezizaceae</taxon>
        <taxon>Diplocarpon</taxon>
    </lineage>
</organism>
<reference evidence="1 2" key="1">
    <citation type="submission" date="2017-04" db="EMBL/GenBank/DDBJ databases">
        <title>Draft genome sequence of Marssonina coronaria NL1: causal agent of apple blotch.</title>
        <authorList>
            <person name="Cheng Q."/>
        </authorList>
    </citation>
    <scope>NUCLEOTIDE SEQUENCE [LARGE SCALE GENOMIC DNA]</scope>
    <source>
        <strain evidence="1 2">NL1</strain>
    </source>
</reference>
<protein>
    <submittedName>
        <fullName evidence="1">Uncharacterized protein</fullName>
    </submittedName>
</protein>
<sequence length="125" mass="13555">MSHPLLPIYTGTSTQISFIAEASLQHHRRVAYAAASRLPESRITMVKVLAPITILFGLASTGTGCPKGTFPGCCLDYLMLSPATLRNMHVPASRIPPRDTLVGRACEHPGPQSRDKDSLYGCYEV</sequence>
<keyword evidence="2" id="KW-1185">Reference proteome</keyword>
<dbReference type="EMBL" id="MZNU01000196">
    <property type="protein sequence ID" value="OWP03127.1"/>
    <property type="molecule type" value="Genomic_DNA"/>
</dbReference>
<accession>A0A218Z503</accession>
<comment type="caution">
    <text evidence="1">The sequence shown here is derived from an EMBL/GenBank/DDBJ whole genome shotgun (WGS) entry which is preliminary data.</text>
</comment>
<evidence type="ECO:0000313" key="2">
    <source>
        <dbReference type="Proteomes" id="UP000242519"/>
    </source>
</evidence>